<dbReference type="EC" id="5.4.99.15" evidence="1"/>
<reference evidence="1" key="1">
    <citation type="submission" date="2014-01" db="EMBL/GenBank/DDBJ databases">
        <authorList>
            <person name="Brown-Elliot B."/>
            <person name="Wallace R."/>
            <person name="Lenaerts A."/>
            <person name="Ordway D."/>
            <person name="DeGroote M.A."/>
            <person name="Parker T."/>
            <person name="Sizemore C."/>
            <person name="Tallon L.J."/>
            <person name="Sadzewicz L.K."/>
            <person name="Sengamalay N."/>
            <person name="Fraser C.M."/>
            <person name="Hine E."/>
            <person name="Shefchek K.A."/>
            <person name="Das S.P."/>
            <person name="Tettelin H."/>
        </authorList>
    </citation>
    <scope>NUCLEOTIDE SEQUENCE [LARGE SCALE GENOMIC DNA]</scope>
    <source>
        <strain evidence="1">4042</strain>
    </source>
</reference>
<dbReference type="AlphaFoldDB" id="X7YR12"/>
<evidence type="ECO:0000313" key="1">
    <source>
        <dbReference type="EMBL" id="EUA08810.1"/>
    </source>
</evidence>
<sequence length="41" mass="4327">MMPLPDGLWRDTLSGTVFTGATPAAALFPDLPVVLLERADA</sequence>
<protein>
    <submittedName>
        <fullName evidence="1">Malto-oligosyltrehalose synthase domain protein</fullName>
        <ecNumber evidence="1">5.4.99.15</ecNumber>
    </submittedName>
</protein>
<organism evidence="1">
    <name type="scientific">Mycobacterium xenopi 4042</name>
    <dbReference type="NCBI Taxonomy" id="1299334"/>
    <lineage>
        <taxon>Bacteria</taxon>
        <taxon>Bacillati</taxon>
        <taxon>Actinomycetota</taxon>
        <taxon>Actinomycetes</taxon>
        <taxon>Mycobacteriales</taxon>
        <taxon>Mycobacteriaceae</taxon>
        <taxon>Mycobacterium</taxon>
    </lineage>
</organism>
<dbReference type="GO" id="GO:0047470">
    <property type="term" value="F:(1,4)-alpha-D-glucan 1-alpha-D-glucosylmutase activity"/>
    <property type="evidence" value="ECO:0007669"/>
    <property type="project" value="UniProtKB-EC"/>
</dbReference>
<dbReference type="PATRIC" id="fig|1299334.3.peg.9360"/>
<keyword evidence="1" id="KW-0413">Isomerase</keyword>
<proteinExistence type="predicted"/>
<comment type="caution">
    <text evidence="1">The sequence shown here is derived from an EMBL/GenBank/DDBJ whole genome shotgun (WGS) entry which is preliminary data.</text>
</comment>
<dbReference type="EMBL" id="JAOB01000090">
    <property type="protein sequence ID" value="EUA08810.1"/>
    <property type="molecule type" value="Genomic_DNA"/>
</dbReference>
<name>X7YR12_MYCXE</name>
<accession>X7YR12</accession>
<gene>
    <name evidence="1" type="ORF">I553_9867</name>
</gene>